<sequence>MSGSLPSPRSDYGLRTRCIPQGFPVNMNKLGKQGKKTAKQAVCSNIFETDATDRYQLGKVLLLRIHAGWPSFLANQVNCTFVTAVYECLQVQTSANDLISASLQAIVDVDTQARLAELQPLWKEFGPSPYQDSAIFYTMPPWRLIYDQDEAWQDSLLFSRASSALPDVPIALGVDRDEALQLLAYNLPDPLSKVDPSTGLPTLTKEMGASNFTEVVQAFILPAKLVALDMLFDVIAYFYPDRDGADPRQRSLRQLTGSKRKLLRLERVAGDMDFVCTTLAFGEIMKRRESISYQ</sequence>
<comment type="caution">
    <text evidence="1">The sequence shown here is derived from an EMBL/GenBank/DDBJ whole genome shotgun (WGS) entry which is preliminary data.</text>
</comment>
<organism evidence="1 2">
    <name type="scientific">Protopolystoma xenopodis</name>
    <dbReference type="NCBI Taxonomy" id="117903"/>
    <lineage>
        <taxon>Eukaryota</taxon>
        <taxon>Metazoa</taxon>
        <taxon>Spiralia</taxon>
        <taxon>Lophotrochozoa</taxon>
        <taxon>Platyhelminthes</taxon>
        <taxon>Monogenea</taxon>
        <taxon>Polyopisthocotylea</taxon>
        <taxon>Polystomatidea</taxon>
        <taxon>Polystomatidae</taxon>
        <taxon>Protopolystoma</taxon>
    </lineage>
</organism>
<evidence type="ECO:0000313" key="1">
    <source>
        <dbReference type="EMBL" id="VEL37270.1"/>
    </source>
</evidence>
<keyword evidence="2" id="KW-1185">Reference proteome</keyword>
<gene>
    <name evidence="1" type="ORF">PXEA_LOCUS30710</name>
</gene>
<dbReference type="Gene3D" id="3.40.50.1820">
    <property type="entry name" value="alpha/beta hydrolase"/>
    <property type="match status" value="1"/>
</dbReference>
<dbReference type="InterPro" id="IPR029058">
    <property type="entry name" value="AB_hydrolase_fold"/>
</dbReference>
<dbReference type="Proteomes" id="UP000784294">
    <property type="component" value="Unassembled WGS sequence"/>
</dbReference>
<evidence type="ECO:0000313" key="2">
    <source>
        <dbReference type="Proteomes" id="UP000784294"/>
    </source>
</evidence>
<protein>
    <submittedName>
        <fullName evidence="1">Uncharacterized protein</fullName>
    </submittedName>
</protein>
<reference evidence="1" key="1">
    <citation type="submission" date="2018-11" db="EMBL/GenBank/DDBJ databases">
        <authorList>
            <consortium name="Pathogen Informatics"/>
        </authorList>
    </citation>
    <scope>NUCLEOTIDE SEQUENCE</scope>
</reference>
<accession>A0A3S5B5P1</accession>
<proteinExistence type="predicted"/>
<name>A0A3S5B5P1_9PLAT</name>
<dbReference type="EMBL" id="CAAALY010254463">
    <property type="protein sequence ID" value="VEL37270.1"/>
    <property type="molecule type" value="Genomic_DNA"/>
</dbReference>
<dbReference type="AlphaFoldDB" id="A0A3S5B5P1"/>